<dbReference type="PANTHER" id="PTHR43051">
    <property type="entry name" value="POLYNUCLEOTIDE ADENYLYLTRANSFERASE FAMILY PROTEIN"/>
    <property type="match status" value="1"/>
</dbReference>
<name>A0A1G2NA17_9BACT</name>
<evidence type="ECO:0000313" key="2">
    <source>
        <dbReference type="Proteomes" id="UP000176221"/>
    </source>
</evidence>
<comment type="caution">
    <text evidence="1">The sequence shown here is derived from an EMBL/GenBank/DDBJ whole genome shotgun (WGS) entry which is preliminary data.</text>
</comment>
<dbReference type="Gene3D" id="3.30.460.10">
    <property type="entry name" value="Beta Polymerase, domain 2"/>
    <property type="match status" value="1"/>
</dbReference>
<gene>
    <name evidence="1" type="ORF">A2928_04470</name>
</gene>
<dbReference type="STRING" id="1802319.A2928_04470"/>
<proteinExistence type="predicted"/>
<dbReference type="SUPFAM" id="SSF81891">
    <property type="entry name" value="Poly A polymerase C-terminal region-like"/>
    <property type="match status" value="1"/>
</dbReference>
<dbReference type="AlphaFoldDB" id="A0A1G2NA17"/>
<reference evidence="1 2" key="1">
    <citation type="journal article" date="2016" name="Nat. Commun.">
        <title>Thousands of microbial genomes shed light on interconnected biogeochemical processes in an aquifer system.</title>
        <authorList>
            <person name="Anantharaman K."/>
            <person name="Brown C.T."/>
            <person name="Hug L.A."/>
            <person name="Sharon I."/>
            <person name="Castelle C.J."/>
            <person name="Probst A.J."/>
            <person name="Thomas B.C."/>
            <person name="Singh A."/>
            <person name="Wilkins M.J."/>
            <person name="Karaoz U."/>
            <person name="Brodie E.L."/>
            <person name="Williams K.H."/>
            <person name="Hubbard S.S."/>
            <person name="Banfield J.F."/>
        </authorList>
    </citation>
    <scope>NUCLEOTIDE SEQUENCE [LARGE SCALE GENOMIC DNA]</scope>
</reference>
<dbReference type="EMBL" id="MHRX01000037">
    <property type="protein sequence ID" value="OHA32913.1"/>
    <property type="molecule type" value="Genomic_DNA"/>
</dbReference>
<dbReference type="SUPFAM" id="SSF81301">
    <property type="entry name" value="Nucleotidyltransferase"/>
    <property type="match status" value="1"/>
</dbReference>
<evidence type="ECO:0008006" key="3">
    <source>
        <dbReference type="Google" id="ProtNLM"/>
    </source>
</evidence>
<dbReference type="InterPro" id="IPR052191">
    <property type="entry name" value="tRNA_ntf/polyA_polymerase_I"/>
</dbReference>
<dbReference type="Proteomes" id="UP000176221">
    <property type="component" value="Unassembled WGS sequence"/>
</dbReference>
<dbReference type="InterPro" id="IPR043519">
    <property type="entry name" value="NT_sf"/>
</dbReference>
<evidence type="ECO:0000313" key="1">
    <source>
        <dbReference type="EMBL" id="OHA32913.1"/>
    </source>
</evidence>
<dbReference type="Gene3D" id="1.10.3090.10">
    <property type="entry name" value="cca-adding enzyme, domain 2"/>
    <property type="match status" value="1"/>
</dbReference>
<dbReference type="PANTHER" id="PTHR43051:SF1">
    <property type="entry name" value="POLYNUCLEOTIDE ADENYLYLTRANSFERASE FAMILY PROTEIN"/>
    <property type="match status" value="1"/>
</dbReference>
<accession>A0A1G2NA17</accession>
<organism evidence="1 2">
    <name type="scientific">Candidatus Taylorbacteria bacterium RIFCSPLOWO2_01_FULL_45_15b</name>
    <dbReference type="NCBI Taxonomy" id="1802319"/>
    <lineage>
        <taxon>Bacteria</taxon>
        <taxon>Candidatus Tayloriibacteriota</taxon>
    </lineage>
</organism>
<sequence>MTKTNYFDAKETSSELRRRYNLHFIDVLAKNGARCYLFGGALRDIVMGKDWKDADIRVWMPLSPEERDRKVEALLKEANIDVKSVTPFGPAFTVFRFLPPDSSSSVGIDLSVVSEQWLVGPDFTINGLYFDIETEELIDQFKAVESIQDKIIKSARPPLEQFKDEPYMLFRAVKSACQFGFEIEKDTLQAMKDFSGMTEGVLTMTAEKTMPAFTEWFLGNMWRGLKYDPRRFESLWRSSGFLTVFRNFLAKRLSLPADDKIIPEIFLSSKKYGYEEAISLFLSAVARSLDEENAKDIFEKTIEMLSITGKKNYEDFLIEDSSIHYH</sequence>
<protein>
    <recommendedName>
        <fullName evidence="3">Poly A polymerase head domain-containing protein</fullName>
    </recommendedName>
</protein>